<proteinExistence type="predicted"/>
<protein>
    <submittedName>
        <fullName evidence="1">Uncharacterized protein</fullName>
    </submittedName>
</protein>
<dbReference type="Proteomes" id="UP000554054">
    <property type="component" value="Unassembled WGS sequence"/>
</dbReference>
<reference evidence="1 2" key="1">
    <citation type="submission" date="2020-07" db="EMBL/GenBank/DDBJ databases">
        <title>Sequencing the genomes of 1000 actinobacteria strains.</title>
        <authorList>
            <person name="Klenk H.-P."/>
        </authorList>
    </citation>
    <scope>NUCLEOTIDE SEQUENCE [LARGE SCALE GENOMIC DNA]</scope>
    <source>
        <strain evidence="1 2">DSM 26154</strain>
    </source>
</reference>
<dbReference type="RefSeq" id="WP_185990098.1">
    <property type="nucleotide sequence ID" value="NZ_JACCAE010000001.1"/>
</dbReference>
<dbReference type="EMBL" id="JACCAE010000001">
    <property type="protein sequence ID" value="NYF97127.1"/>
    <property type="molecule type" value="Genomic_DNA"/>
</dbReference>
<dbReference type="AlphaFoldDB" id="A0A852VJ45"/>
<gene>
    <name evidence="1" type="ORF">BJY20_000519</name>
</gene>
<sequence>MDVLTAALIFTLVGAWLAALGRQAQPRVERVPVGEWRLRDVVANIVIGYSLLVAAQERMRYMAVRRDQHDG</sequence>
<comment type="caution">
    <text evidence="1">The sequence shown here is derived from an EMBL/GenBank/DDBJ whole genome shotgun (WGS) entry which is preliminary data.</text>
</comment>
<evidence type="ECO:0000313" key="2">
    <source>
        <dbReference type="Proteomes" id="UP000554054"/>
    </source>
</evidence>
<evidence type="ECO:0000313" key="1">
    <source>
        <dbReference type="EMBL" id="NYF97127.1"/>
    </source>
</evidence>
<accession>A0A852VJ45</accession>
<keyword evidence="2" id="KW-1185">Reference proteome</keyword>
<organism evidence="1 2">
    <name type="scientific">Janibacter cremeus</name>
    <dbReference type="NCBI Taxonomy" id="1285192"/>
    <lineage>
        <taxon>Bacteria</taxon>
        <taxon>Bacillati</taxon>
        <taxon>Actinomycetota</taxon>
        <taxon>Actinomycetes</taxon>
        <taxon>Micrococcales</taxon>
        <taxon>Intrasporangiaceae</taxon>
        <taxon>Janibacter</taxon>
    </lineage>
</organism>
<name>A0A852VJ45_9MICO</name>